<dbReference type="FunFam" id="3.30.1330.40:FF:000001">
    <property type="entry name" value="L-PSP family endoribonuclease"/>
    <property type="match status" value="1"/>
</dbReference>
<dbReference type="Pfam" id="PF01042">
    <property type="entry name" value="Ribonuc_L-PSP"/>
    <property type="match status" value="1"/>
</dbReference>
<comment type="similarity">
    <text evidence="1">Belongs to the RutC family.</text>
</comment>
<dbReference type="PANTHER" id="PTHR11803:SF58">
    <property type="entry name" value="PROTEIN HMF1-RELATED"/>
    <property type="match status" value="1"/>
</dbReference>
<dbReference type="InterPro" id="IPR006175">
    <property type="entry name" value="YjgF/YER057c/UK114"/>
</dbReference>
<name>A0A0F4GFW8_9PEZI</name>
<dbReference type="EMBL" id="LAFY01000667">
    <property type="protein sequence ID" value="KJX96319.1"/>
    <property type="molecule type" value="Genomic_DNA"/>
</dbReference>
<dbReference type="PANTHER" id="PTHR11803">
    <property type="entry name" value="2-IMINOBUTANOATE/2-IMINOPROPANOATE DEAMINASE RIDA"/>
    <property type="match status" value="1"/>
</dbReference>
<dbReference type="GO" id="GO:0005739">
    <property type="term" value="C:mitochondrion"/>
    <property type="evidence" value="ECO:0007669"/>
    <property type="project" value="UniProtKB-ARBA"/>
</dbReference>
<evidence type="ECO:0000256" key="1">
    <source>
        <dbReference type="ARBA" id="ARBA00010552"/>
    </source>
</evidence>
<dbReference type="STRING" id="1047168.A0A0F4GFW8"/>
<dbReference type="CDD" id="cd00448">
    <property type="entry name" value="YjgF_YER057c_UK114_family"/>
    <property type="match status" value="1"/>
</dbReference>
<dbReference type="NCBIfam" id="TIGR00004">
    <property type="entry name" value="Rid family detoxifying hydrolase"/>
    <property type="match status" value="1"/>
</dbReference>
<dbReference type="GO" id="GO:0019239">
    <property type="term" value="F:deaminase activity"/>
    <property type="evidence" value="ECO:0007669"/>
    <property type="project" value="TreeGrafter"/>
</dbReference>
<reference evidence="2 3" key="1">
    <citation type="submission" date="2015-03" db="EMBL/GenBank/DDBJ databases">
        <title>RNA-seq based gene annotation and comparative genomics of four Zymoseptoria species reveal species-specific pathogenicity related genes and transposable element activity.</title>
        <authorList>
            <person name="Grandaubert J."/>
            <person name="Bhattacharyya A."/>
            <person name="Stukenbrock E.H."/>
        </authorList>
    </citation>
    <scope>NUCLEOTIDE SEQUENCE [LARGE SCALE GENOMIC DNA]</scope>
    <source>
        <strain evidence="2 3">Zb18110</strain>
    </source>
</reference>
<proteinExistence type="inferred from homology"/>
<dbReference type="AlphaFoldDB" id="A0A0F4GFW8"/>
<comment type="caution">
    <text evidence="2">The sequence shown here is derived from an EMBL/GenBank/DDBJ whole genome shotgun (WGS) entry which is preliminary data.</text>
</comment>
<evidence type="ECO:0008006" key="4">
    <source>
        <dbReference type="Google" id="ProtNLM"/>
    </source>
</evidence>
<accession>A0A0F4GFW8</accession>
<dbReference type="Gene3D" id="3.30.1330.40">
    <property type="entry name" value="RutC-like"/>
    <property type="match status" value="1"/>
</dbReference>
<dbReference type="InterPro" id="IPR006056">
    <property type="entry name" value="RidA"/>
</dbReference>
<protein>
    <recommendedName>
        <fullName evidence="4">YjgF-like protein</fullName>
    </recommendedName>
</protein>
<dbReference type="SUPFAM" id="SSF55298">
    <property type="entry name" value="YjgF-like"/>
    <property type="match status" value="1"/>
</dbReference>
<sequence>MFRTALLQPNTLKAVLQATTPRLRPAFIAIPQAQTRKMTEIKKISTPLAAQPVAAYSQAIQAGPHIYVSGQIPADAQGNLVEGSIADKTTVCIEGLKNVLEAAGSSLSKVLKVTIFLTTMDNFAEMNSVYEKYFGETRPARSCVAVHQLPKGVPVELECVALSASGDLAAEARHARL</sequence>
<dbReference type="InterPro" id="IPR035959">
    <property type="entry name" value="RutC-like_sf"/>
</dbReference>
<evidence type="ECO:0000313" key="3">
    <source>
        <dbReference type="Proteomes" id="UP000033647"/>
    </source>
</evidence>
<evidence type="ECO:0000313" key="2">
    <source>
        <dbReference type="EMBL" id="KJX96319.1"/>
    </source>
</evidence>
<keyword evidence="3" id="KW-1185">Reference proteome</keyword>
<gene>
    <name evidence="2" type="ORF">TI39_contig675g00004</name>
</gene>
<organism evidence="2 3">
    <name type="scientific">Zymoseptoria brevis</name>
    <dbReference type="NCBI Taxonomy" id="1047168"/>
    <lineage>
        <taxon>Eukaryota</taxon>
        <taxon>Fungi</taxon>
        <taxon>Dikarya</taxon>
        <taxon>Ascomycota</taxon>
        <taxon>Pezizomycotina</taxon>
        <taxon>Dothideomycetes</taxon>
        <taxon>Dothideomycetidae</taxon>
        <taxon>Mycosphaerellales</taxon>
        <taxon>Mycosphaerellaceae</taxon>
        <taxon>Zymoseptoria</taxon>
    </lineage>
</organism>
<dbReference type="GO" id="GO:0005829">
    <property type="term" value="C:cytosol"/>
    <property type="evidence" value="ECO:0007669"/>
    <property type="project" value="TreeGrafter"/>
</dbReference>
<dbReference type="Proteomes" id="UP000033647">
    <property type="component" value="Unassembled WGS sequence"/>
</dbReference>
<dbReference type="OrthoDB" id="309640at2759"/>